<evidence type="ECO:0000313" key="1">
    <source>
        <dbReference type="EMBL" id="KPC54109.1"/>
    </source>
</evidence>
<protein>
    <submittedName>
        <fullName evidence="1">Phosphoglycolate phosphatase</fullName>
        <ecNumber evidence="1">3.1.3.18</ecNumber>
    </submittedName>
</protein>
<comment type="caution">
    <text evidence="1">The sequence shown here is derived from an EMBL/GenBank/DDBJ whole genome shotgun (WGS) entry which is preliminary data.</text>
</comment>
<dbReference type="InterPro" id="IPR036412">
    <property type="entry name" value="HAD-like_sf"/>
</dbReference>
<dbReference type="InterPro" id="IPR010237">
    <property type="entry name" value="Pyr-5-nucltdase"/>
</dbReference>
<dbReference type="PATRIC" id="fig|857265.3.peg.1156"/>
<dbReference type="EMBL" id="LAQT01000003">
    <property type="protein sequence ID" value="KPC54109.1"/>
    <property type="molecule type" value="Genomic_DNA"/>
</dbReference>
<dbReference type="SFLD" id="SFLDG01132">
    <property type="entry name" value="C1.5.3:_5'-Nucleotidase_Like"/>
    <property type="match status" value="1"/>
</dbReference>
<keyword evidence="2" id="KW-1185">Reference proteome</keyword>
<dbReference type="EC" id="3.1.3.18" evidence="1"/>
<dbReference type="STRING" id="857265.WG78_05650"/>
<dbReference type="SFLD" id="SFLDG01129">
    <property type="entry name" value="C1.5:_HAD__Beta-PGM__Phosphata"/>
    <property type="match status" value="1"/>
</dbReference>
<accession>A0A0N0XJW0</accession>
<organism evidence="1 2">
    <name type="scientific">Amantichitinum ursilacus</name>
    <dbReference type="NCBI Taxonomy" id="857265"/>
    <lineage>
        <taxon>Bacteria</taxon>
        <taxon>Pseudomonadati</taxon>
        <taxon>Pseudomonadota</taxon>
        <taxon>Betaproteobacteria</taxon>
        <taxon>Neisseriales</taxon>
        <taxon>Chitinibacteraceae</taxon>
        <taxon>Amantichitinum</taxon>
    </lineage>
</organism>
<dbReference type="AlphaFoldDB" id="A0A0N0XJW0"/>
<dbReference type="Gene3D" id="3.40.50.1000">
    <property type="entry name" value="HAD superfamily/HAD-like"/>
    <property type="match status" value="1"/>
</dbReference>
<dbReference type="NCBIfam" id="TIGR01509">
    <property type="entry name" value="HAD-SF-IA-v3"/>
    <property type="match status" value="1"/>
</dbReference>
<dbReference type="InterPro" id="IPR023214">
    <property type="entry name" value="HAD_sf"/>
</dbReference>
<sequence length="245" mass="27752">MSNLNITSTDKPRRRRTRYWRTRHAQTGAQHALRQPVWLFDLDNTLHNASRHAFPVIDAAMAAHVAQALGLDAAAAKALCMDYWDRYGATLSGLIRHHPHIRPQDFLHATHPLAELTAHVYPMRGLQRTLARLPGRKILFTNGPHHYGAALAEALGIARYFEAIHGIDDGGYIPKPQTQAFLRLLKRFRLNPRRCVMVEDSLANLETARKLGMRTVWLRPGWHGHGAVDVGVRELKGVATVWRNR</sequence>
<proteinExistence type="predicted"/>
<dbReference type="GO" id="GO:0008967">
    <property type="term" value="F:phosphoglycolate phosphatase activity"/>
    <property type="evidence" value="ECO:0007669"/>
    <property type="project" value="UniProtKB-EC"/>
</dbReference>
<dbReference type="Pfam" id="PF00702">
    <property type="entry name" value="Hydrolase"/>
    <property type="match status" value="1"/>
</dbReference>
<reference evidence="1 2" key="1">
    <citation type="submission" date="2015-07" db="EMBL/GenBank/DDBJ databases">
        <title>Draft genome sequence of the Amantichitinum ursilacus IGB-41, a new chitin-degrading bacterium.</title>
        <authorList>
            <person name="Kirstahler P."/>
            <person name="Guenther M."/>
            <person name="Grumaz C."/>
            <person name="Rupp S."/>
            <person name="Zibek S."/>
            <person name="Sohn K."/>
        </authorList>
    </citation>
    <scope>NUCLEOTIDE SEQUENCE [LARGE SCALE GENOMIC DNA]</scope>
    <source>
        <strain evidence="1 2">IGB-41</strain>
    </source>
</reference>
<name>A0A0N0XJW0_9NEIS</name>
<dbReference type="PANTHER" id="PTHR12725:SF117">
    <property type="entry name" value="HALOACID DEHALOGENASE-LIKE HYDROLASE"/>
    <property type="match status" value="1"/>
</dbReference>
<dbReference type="InterPro" id="IPR006439">
    <property type="entry name" value="HAD-SF_hydro_IA"/>
</dbReference>
<dbReference type="SFLD" id="SFLDS00003">
    <property type="entry name" value="Haloacid_Dehalogenase"/>
    <property type="match status" value="1"/>
</dbReference>
<evidence type="ECO:0000313" key="2">
    <source>
        <dbReference type="Proteomes" id="UP000037939"/>
    </source>
</evidence>
<dbReference type="Gene3D" id="1.10.150.450">
    <property type="match status" value="1"/>
</dbReference>
<dbReference type="PANTHER" id="PTHR12725">
    <property type="entry name" value="HALOACID DEHALOGENASE-LIKE HYDROLASE"/>
    <property type="match status" value="1"/>
</dbReference>
<dbReference type="SUPFAM" id="SSF56784">
    <property type="entry name" value="HAD-like"/>
    <property type="match status" value="1"/>
</dbReference>
<dbReference type="Proteomes" id="UP000037939">
    <property type="component" value="Unassembled WGS sequence"/>
</dbReference>
<gene>
    <name evidence="1" type="primary">gph_2</name>
    <name evidence="1" type="ORF">WG78_05650</name>
</gene>
<dbReference type="NCBIfam" id="TIGR01993">
    <property type="entry name" value="Pyr-5-nucltdase"/>
    <property type="match status" value="1"/>
</dbReference>
<keyword evidence="1" id="KW-0378">Hydrolase</keyword>